<feature type="region of interest" description="Disordered" evidence="7">
    <location>
        <begin position="471"/>
        <end position="545"/>
    </location>
</feature>
<evidence type="ECO:0000256" key="5">
    <source>
        <dbReference type="ARBA" id="ARBA00022989"/>
    </source>
</evidence>
<comment type="similarity">
    <text evidence="2">Belongs to the bile acid:sodium symporter (BASS) (TC 2.A.28) family.</text>
</comment>
<dbReference type="InterPro" id="IPR004710">
    <property type="entry name" value="Bilac:Na_transpt"/>
</dbReference>
<feature type="chain" id="PRO_5045475665" evidence="9">
    <location>
        <begin position="21"/>
        <end position="640"/>
    </location>
</feature>
<feature type="transmembrane region" description="Helical" evidence="8">
    <location>
        <begin position="270"/>
        <end position="290"/>
    </location>
</feature>
<evidence type="ECO:0000256" key="2">
    <source>
        <dbReference type="ARBA" id="ARBA00006528"/>
    </source>
</evidence>
<evidence type="ECO:0000313" key="11">
    <source>
        <dbReference type="RefSeq" id="XP_013785663.1"/>
    </source>
</evidence>
<keyword evidence="3 8" id="KW-0812">Transmembrane</keyword>
<name>A0ABM1BNN4_LIMPO</name>
<gene>
    <name evidence="11" type="primary">LOC106469698</name>
</gene>
<feature type="transmembrane region" description="Helical" evidence="8">
    <location>
        <begin position="401"/>
        <end position="424"/>
    </location>
</feature>
<feature type="transmembrane region" description="Helical" evidence="8">
    <location>
        <begin position="436"/>
        <end position="457"/>
    </location>
</feature>
<keyword evidence="5 8" id="KW-1133">Transmembrane helix</keyword>
<dbReference type="InterPro" id="IPR038770">
    <property type="entry name" value="Na+/solute_symporter_sf"/>
</dbReference>
<comment type="subcellular location">
    <subcellularLocation>
        <location evidence="1">Membrane</location>
        <topology evidence="1">Multi-pass membrane protein</topology>
    </subcellularLocation>
</comment>
<keyword evidence="6 8" id="KW-0472">Membrane</keyword>
<dbReference type="PANTHER" id="PTHR10361:SF28">
    <property type="entry name" value="P3 PROTEIN-RELATED"/>
    <property type="match status" value="1"/>
</dbReference>
<feature type="transmembrane region" description="Helical" evidence="8">
    <location>
        <begin position="211"/>
        <end position="235"/>
    </location>
</feature>
<sequence>MMIAALLAILKLTFYTTCLSSCFTKAATVCDILCLADNFTVKFSPPYLLELSEQEIKPLVFSIEPKSSCQLTEFNEDIFSEARLEFSILPEDENVVKVAGSEKIILNISDIFDGKNSTLFIEGKFLGFTTLLWTVSLTTSINENETSLFAEPDGTVVTLWDGQYFVTVSRSESPSQILFVIILGILVVINNINMGCHIDVSLIIDVLKKPVAPLIGLASQFFFMPLASFGFGLLLFNDLTWRLGLFTLGCSPGGTMSNFWNIIFHGDVSLSVIMTFISTIAALGFIPLWMSTLGSQMLPLGELSIPFEKLVTSLIGLTIPIGIGILIQRFKPRWADFSRKIIRPFTLICVAISLVSGIYSYYYVILLFNWRVVVAGMAVAWGGFFFGAIFSWIFRLSRPQVIAVAFETALQNASIAFILLQLSLPQPFADLAVVPLAAQLLMTGAPLYLLFAVYVLYHKFVKKDKKISSLFEDPEGGKSETTSKEDEYSEERRPLLNNRNRETVEPKEETTTNNSRGIENVETATLRSSRGKESMELGEETTTNNSREIENVETATLRSSRGKESMELEEETTMNNSRGIENVETATLRSSRGRENTGLEEETISHENSRIVKNDNETEETFLRNRINDNAVNETEEEKS</sequence>
<feature type="transmembrane region" description="Helical" evidence="8">
    <location>
        <begin position="310"/>
        <end position="330"/>
    </location>
</feature>
<evidence type="ECO:0000256" key="8">
    <source>
        <dbReference type="SAM" id="Phobius"/>
    </source>
</evidence>
<protein>
    <submittedName>
        <fullName evidence="11">Uncharacterized protein LOC106469698</fullName>
    </submittedName>
</protein>
<dbReference type="Gene3D" id="1.20.1530.20">
    <property type="match status" value="1"/>
</dbReference>
<dbReference type="PANTHER" id="PTHR10361">
    <property type="entry name" value="SODIUM-BILE ACID COTRANSPORTER"/>
    <property type="match status" value="1"/>
</dbReference>
<dbReference type="GeneID" id="106469698"/>
<organism evidence="10 11">
    <name type="scientific">Limulus polyphemus</name>
    <name type="common">Atlantic horseshoe crab</name>
    <dbReference type="NCBI Taxonomy" id="6850"/>
    <lineage>
        <taxon>Eukaryota</taxon>
        <taxon>Metazoa</taxon>
        <taxon>Ecdysozoa</taxon>
        <taxon>Arthropoda</taxon>
        <taxon>Chelicerata</taxon>
        <taxon>Merostomata</taxon>
        <taxon>Xiphosura</taxon>
        <taxon>Limulidae</taxon>
        <taxon>Limulus</taxon>
    </lineage>
</organism>
<feature type="transmembrane region" description="Helical" evidence="8">
    <location>
        <begin position="241"/>
        <end position="263"/>
    </location>
</feature>
<feature type="transmembrane region" description="Helical" evidence="8">
    <location>
        <begin position="370"/>
        <end position="394"/>
    </location>
</feature>
<keyword evidence="4" id="KW-0813">Transport</keyword>
<evidence type="ECO:0000256" key="7">
    <source>
        <dbReference type="SAM" id="MobiDB-lite"/>
    </source>
</evidence>
<keyword evidence="4" id="KW-0769">Symport</keyword>
<dbReference type="RefSeq" id="XP_013785663.1">
    <property type="nucleotide sequence ID" value="XM_013930209.2"/>
</dbReference>
<keyword evidence="10" id="KW-1185">Reference proteome</keyword>
<feature type="compositionally biased region" description="Polar residues" evidence="7">
    <location>
        <begin position="511"/>
        <end position="528"/>
    </location>
</feature>
<dbReference type="Proteomes" id="UP000694941">
    <property type="component" value="Unplaced"/>
</dbReference>
<proteinExistence type="inferred from homology"/>
<feature type="region of interest" description="Disordered" evidence="7">
    <location>
        <begin position="586"/>
        <end position="640"/>
    </location>
</feature>
<accession>A0ABM1BNN4</accession>
<evidence type="ECO:0000256" key="4">
    <source>
        <dbReference type="ARBA" id="ARBA00022847"/>
    </source>
</evidence>
<evidence type="ECO:0000313" key="10">
    <source>
        <dbReference type="Proteomes" id="UP000694941"/>
    </source>
</evidence>
<feature type="transmembrane region" description="Helical" evidence="8">
    <location>
        <begin position="177"/>
        <end position="204"/>
    </location>
</feature>
<feature type="signal peptide" evidence="9">
    <location>
        <begin position="1"/>
        <end position="20"/>
    </location>
</feature>
<reference evidence="11" key="1">
    <citation type="submission" date="2025-08" db="UniProtKB">
        <authorList>
            <consortium name="RefSeq"/>
        </authorList>
    </citation>
    <scope>IDENTIFICATION</scope>
    <source>
        <tissue evidence="11">Muscle</tissue>
    </source>
</reference>
<feature type="compositionally biased region" description="Basic and acidic residues" evidence="7">
    <location>
        <begin position="475"/>
        <end position="510"/>
    </location>
</feature>
<evidence type="ECO:0000256" key="1">
    <source>
        <dbReference type="ARBA" id="ARBA00004141"/>
    </source>
</evidence>
<dbReference type="Pfam" id="PF01758">
    <property type="entry name" value="SBF"/>
    <property type="match status" value="1"/>
</dbReference>
<dbReference type="InterPro" id="IPR002657">
    <property type="entry name" value="BilAc:Na_symport/Acr3"/>
</dbReference>
<evidence type="ECO:0000256" key="3">
    <source>
        <dbReference type="ARBA" id="ARBA00022692"/>
    </source>
</evidence>
<feature type="transmembrane region" description="Helical" evidence="8">
    <location>
        <begin position="342"/>
        <end position="364"/>
    </location>
</feature>
<evidence type="ECO:0000256" key="6">
    <source>
        <dbReference type="ARBA" id="ARBA00023136"/>
    </source>
</evidence>
<feature type="compositionally biased region" description="Basic and acidic residues" evidence="7">
    <location>
        <begin position="592"/>
        <end position="627"/>
    </location>
</feature>
<evidence type="ECO:0000256" key="9">
    <source>
        <dbReference type="SAM" id="SignalP"/>
    </source>
</evidence>
<keyword evidence="9" id="KW-0732">Signal</keyword>